<evidence type="ECO:0000313" key="2">
    <source>
        <dbReference type="EMBL" id="GJJ11573.1"/>
    </source>
</evidence>
<evidence type="ECO:0000313" key="3">
    <source>
        <dbReference type="Proteomes" id="UP001050691"/>
    </source>
</evidence>
<proteinExistence type="predicted"/>
<comment type="caution">
    <text evidence="2">The sequence shown here is derived from an EMBL/GenBank/DDBJ whole genome shotgun (WGS) entry which is preliminary data.</text>
</comment>
<name>A0AAV5AEM2_9AGAM</name>
<dbReference type="AlphaFoldDB" id="A0AAV5AEM2"/>
<evidence type="ECO:0000256" key="1">
    <source>
        <dbReference type="SAM" id="MobiDB-lite"/>
    </source>
</evidence>
<protein>
    <submittedName>
        <fullName evidence="2">Uncharacterized protein</fullName>
    </submittedName>
</protein>
<accession>A0AAV5AEM2</accession>
<dbReference type="EMBL" id="BPWL01000006">
    <property type="protein sequence ID" value="GJJ11573.1"/>
    <property type="molecule type" value="Genomic_DNA"/>
</dbReference>
<dbReference type="Proteomes" id="UP001050691">
    <property type="component" value="Unassembled WGS sequence"/>
</dbReference>
<sequence length="254" mass="28680">MVYSDSSDFEDLDDADETSSLDFLHNVEVSESAQNRVLSVDPNEGHCLVENCPDPLLVDFCHCYPRKLMSDDSLNRNDFEYTFIPVSNTMKEIAVHRQDRIPPPGVAITREDVTTHVYPFDTLPILKSHLSPKFVILEAGRKLSLLNTASNLEITTRYPILLKVTQIVQAWTSPRPSDAMNNPSYHSVRVDENGFVSNYLSNDENSDGYDSRSDVETQPIRFGLRKRLSANGTYRRASPDLTVNGTPNKRSRVV</sequence>
<gene>
    <name evidence="2" type="ORF">Clacol_005808</name>
</gene>
<keyword evidence="3" id="KW-1185">Reference proteome</keyword>
<feature type="region of interest" description="Disordered" evidence="1">
    <location>
        <begin position="233"/>
        <end position="254"/>
    </location>
</feature>
<organism evidence="2 3">
    <name type="scientific">Clathrus columnatus</name>
    <dbReference type="NCBI Taxonomy" id="1419009"/>
    <lineage>
        <taxon>Eukaryota</taxon>
        <taxon>Fungi</taxon>
        <taxon>Dikarya</taxon>
        <taxon>Basidiomycota</taxon>
        <taxon>Agaricomycotina</taxon>
        <taxon>Agaricomycetes</taxon>
        <taxon>Phallomycetidae</taxon>
        <taxon>Phallales</taxon>
        <taxon>Clathraceae</taxon>
        <taxon>Clathrus</taxon>
    </lineage>
</organism>
<reference evidence="2" key="1">
    <citation type="submission" date="2021-10" db="EMBL/GenBank/DDBJ databases">
        <title>De novo Genome Assembly of Clathrus columnatus (Basidiomycota, Fungi) Using Illumina and Nanopore Sequence Data.</title>
        <authorList>
            <person name="Ogiso-Tanaka E."/>
            <person name="Itagaki H."/>
            <person name="Hosoya T."/>
            <person name="Hosaka K."/>
        </authorList>
    </citation>
    <scope>NUCLEOTIDE SEQUENCE</scope>
    <source>
        <strain evidence="2">MO-923</strain>
    </source>
</reference>